<dbReference type="NCBIfam" id="TIGR02570">
    <property type="entry name" value="cas7_GSU0053"/>
    <property type="match status" value="1"/>
</dbReference>
<sequence>MAGKRDIRKYLLEPIAGSRFQPTGFPDLGAATFDGPDGDTRLLVESVQSLANHLEATTWDEAAQQPAEPVAQIPYVRVVDADGGFLTSSRLEAHRLASAYVLDSSFGGGDFRKALSERLGLEKNKPLDLGKVYQEVYALDPLSLLHGVFFAQSSWPWQPKISRAVSAFIEAEGARPVVSGGVKKDSVNNNLDPAAGRTSDKGYGMVPHHRTEFTADKITLFVVIDEQQIRSYGLGDAASELLLALADWEVASLLDGGLRLRTACDFAVTGVDGAGELPDLGASEERLAKAIAAADLGEVTELTWNGTKAKAG</sequence>
<dbReference type="EMBL" id="BAOQ01000039">
    <property type="protein sequence ID" value="GAC85683.1"/>
    <property type="molecule type" value="Genomic_DNA"/>
</dbReference>
<protein>
    <submittedName>
        <fullName evidence="1">CRISPR-associated protein</fullName>
    </submittedName>
</protein>
<comment type="caution">
    <text evidence="1">The sequence shown here is derived from an EMBL/GenBank/DDBJ whole genome shotgun (WGS) entry which is preliminary data.</text>
</comment>
<dbReference type="Pfam" id="PF09617">
    <property type="entry name" value="Cas_GSU0053"/>
    <property type="match status" value="1"/>
</dbReference>
<dbReference type="RefSeq" id="WP_006901921.1">
    <property type="nucleotide sequence ID" value="NZ_BAOQ01000039.1"/>
</dbReference>
<reference evidence="1 2" key="1">
    <citation type="submission" date="2013-02" db="EMBL/GenBank/DDBJ databases">
        <title>Whole genome shotgun sequence of Gordonia paraffinivorans NBRC 108238.</title>
        <authorList>
            <person name="Isaki-Nakamura S."/>
            <person name="Hosoyama A."/>
            <person name="Tsuchikane K."/>
            <person name="Ando Y."/>
            <person name="Baba S."/>
            <person name="Ohji S."/>
            <person name="Hamada M."/>
            <person name="Tamura T."/>
            <person name="Yamazoe A."/>
            <person name="Yamazaki S."/>
            <person name="Fujita N."/>
        </authorList>
    </citation>
    <scope>NUCLEOTIDE SEQUENCE [LARGE SCALE GENOMIC DNA]</scope>
    <source>
        <strain evidence="1 2">NBRC 108238</strain>
    </source>
</reference>
<proteinExistence type="predicted"/>
<gene>
    <name evidence="1" type="ORF">GP2_039_00040</name>
</gene>
<evidence type="ECO:0000313" key="2">
    <source>
        <dbReference type="Proteomes" id="UP000035021"/>
    </source>
</evidence>
<name>A0ABQ0IQF7_9ACTN</name>
<keyword evidence="2" id="KW-1185">Reference proteome</keyword>
<evidence type="ECO:0000313" key="1">
    <source>
        <dbReference type="EMBL" id="GAC85683.1"/>
    </source>
</evidence>
<dbReference type="InterPro" id="IPR013403">
    <property type="entry name" value="CRISPR-assoc_prot_Csb1/Cas7u"/>
</dbReference>
<accession>A0ABQ0IQF7</accession>
<organism evidence="1 2">
    <name type="scientific">Gordonia paraffinivorans NBRC 108238</name>
    <dbReference type="NCBI Taxonomy" id="1223543"/>
    <lineage>
        <taxon>Bacteria</taxon>
        <taxon>Bacillati</taxon>
        <taxon>Actinomycetota</taxon>
        <taxon>Actinomycetes</taxon>
        <taxon>Mycobacteriales</taxon>
        <taxon>Gordoniaceae</taxon>
        <taxon>Gordonia</taxon>
    </lineage>
</organism>
<dbReference type="Proteomes" id="UP000035021">
    <property type="component" value="Unassembled WGS sequence"/>
</dbReference>